<comment type="caution">
    <text evidence="2">The sequence shown here is derived from an EMBL/GenBank/DDBJ whole genome shotgun (WGS) entry which is preliminary data.</text>
</comment>
<evidence type="ECO:0000313" key="3">
    <source>
        <dbReference type="Proteomes" id="UP000194236"/>
    </source>
</evidence>
<feature type="compositionally biased region" description="Basic and acidic residues" evidence="1">
    <location>
        <begin position="7"/>
        <end position="32"/>
    </location>
</feature>
<dbReference type="AlphaFoldDB" id="A0A1Y3B564"/>
<organism evidence="2 3">
    <name type="scientific">Euroglyphus maynei</name>
    <name type="common">Mayne's house dust mite</name>
    <dbReference type="NCBI Taxonomy" id="6958"/>
    <lineage>
        <taxon>Eukaryota</taxon>
        <taxon>Metazoa</taxon>
        <taxon>Ecdysozoa</taxon>
        <taxon>Arthropoda</taxon>
        <taxon>Chelicerata</taxon>
        <taxon>Arachnida</taxon>
        <taxon>Acari</taxon>
        <taxon>Acariformes</taxon>
        <taxon>Sarcoptiformes</taxon>
        <taxon>Astigmata</taxon>
        <taxon>Psoroptidia</taxon>
        <taxon>Analgoidea</taxon>
        <taxon>Pyroglyphidae</taxon>
        <taxon>Pyroglyphinae</taxon>
        <taxon>Euroglyphus</taxon>
    </lineage>
</organism>
<protein>
    <submittedName>
        <fullName evidence="2">Uncharacterized protein</fullName>
    </submittedName>
</protein>
<dbReference type="Proteomes" id="UP000194236">
    <property type="component" value="Unassembled WGS sequence"/>
</dbReference>
<sequence>MIIDGDDPIKNNFFHEKKSKNNSENEHHNGHNDDDIEIILLPINGLLDRLNEYCNNGTIVDSRVFAFAIGLKKGEKLSENVSQPENIEIAI</sequence>
<dbReference type="EMBL" id="MUJZ01045529">
    <property type="protein sequence ID" value="OTF74746.1"/>
    <property type="molecule type" value="Genomic_DNA"/>
</dbReference>
<accession>A0A1Y3B564</accession>
<evidence type="ECO:0000313" key="2">
    <source>
        <dbReference type="EMBL" id="OTF74746.1"/>
    </source>
</evidence>
<evidence type="ECO:0000256" key="1">
    <source>
        <dbReference type="SAM" id="MobiDB-lite"/>
    </source>
</evidence>
<name>A0A1Y3B564_EURMA</name>
<reference evidence="2 3" key="1">
    <citation type="submission" date="2017-03" db="EMBL/GenBank/DDBJ databases">
        <title>Genome Survey of Euroglyphus maynei.</title>
        <authorList>
            <person name="Arlian L.G."/>
            <person name="Morgan M.S."/>
            <person name="Rider S.D."/>
        </authorList>
    </citation>
    <scope>NUCLEOTIDE SEQUENCE [LARGE SCALE GENOMIC DNA]</scope>
    <source>
        <strain evidence="2">Arlian Lab</strain>
        <tissue evidence="2">Whole body</tissue>
    </source>
</reference>
<keyword evidence="3" id="KW-1185">Reference proteome</keyword>
<feature type="region of interest" description="Disordered" evidence="1">
    <location>
        <begin position="1"/>
        <end position="32"/>
    </location>
</feature>
<dbReference type="OrthoDB" id="10249920at2759"/>
<dbReference type="Gene3D" id="3.90.79.10">
    <property type="entry name" value="Nucleoside Triphosphate Pyrophosphohydrolase"/>
    <property type="match status" value="1"/>
</dbReference>
<gene>
    <name evidence="2" type="ORF">BLA29_013231</name>
</gene>
<proteinExistence type="predicted"/>